<dbReference type="Proteomes" id="UP000623250">
    <property type="component" value="Unassembled WGS sequence"/>
</dbReference>
<dbReference type="Pfam" id="PF01479">
    <property type="entry name" value="S4"/>
    <property type="match status" value="1"/>
</dbReference>
<dbReference type="PROSITE" id="PS50889">
    <property type="entry name" value="S4"/>
    <property type="match status" value="1"/>
</dbReference>
<evidence type="ECO:0000313" key="4">
    <source>
        <dbReference type="Proteomes" id="UP000623250"/>
    </source>
</evidence>
<evidence type="ECO:0000313" key="3">
    <source>
        <dbReference type="EMBL" id="MBJ7544251.1"/>
    </source>
</evidence>
<name>A0A8I1GHK3_9HYPH</name>
<evidence type="ECO:0000256" key="1">
    <source>
        <dbReference type="PROSITE-ProRule" id="PRU00182"/>
    </source>
</evidence>
<evidence type="ECO:0000259" key="2">
    <source>
        <dbReference type="SMART" id="SM00363"/>
    </source>
</evidence>
<keyword evidence="4" id="KW-1185">Reference proteome</keyword>
<dbReference type="GO" id="GO:0003723">
    <property type="term" value="F:RNA binding"/>
    <property type="evidence" value="ECO:0007669"/>
    <property type="project" value="UniProtKB-KW"/>
</dbReference>
<dbReference type="SMART" id="SM00363">
    <property type="entry name" value="S4"/>
    <property type="match status" value="1"/>
</dbReference>
<dbReference type="AlphaFoldDB" id="A0A8I1GHK3"/>
<reference evidence="3 4" key="1">
    <citation type="submission" date="2020-12" db="EMBL/GenBank/DDBJ databases">
        <title>Revised draft genomes of Rhodomicrobium vannielii ATCC 17100 and Rhodomicrobium udaipurense JA643.</title>
        <authorList>
            <person name="Conners E.M."/>
            <person name="Davenport E.J."/>
            <person name="Bose A."/>
        </authorList>
    </citation>
    <scope>NUCLEOTIDE SEQUENCE [LARGE SCALE GENOMIC DNA]</scope>
    <source>
        <strain evidence="3 4">JA643</strain>
    </source>
</reference>
<feature type="domain" description="RNA-binding S4" evidence="2">
    <location>
        <begin position="7"/>
        <end position="70"/>
    </location>
</feature>
<dbReference type="InterPro" id="IPR036986">
    <property type="entry name" value="S4_RNA-bd_sf"/>
</dbReference>
<accession>A0A8I1GHK3</accession>
<sequence>MTASDEQRLDKWLWHARFVKSRSLAAKLIEEGCIRVNRQRVVKAATCIKCGDVLTASLFGDVRVIEIRGIGERRGPPEEAAALYCERLAPLSSTPADGEGGEA</sequence>
<gene>
    <name evidence="3" type="ORF">JDN41_11915</name>
</gene>
<dbReference type="RefSeq" id="WP_037236498.1">
    <property type="nucleotide sequence ID" value="NZ_JAEMUK010000078.1"/>
</dbReference>
<dbReference type="CDD" id="cd00165">
    <property type="entry name" value="S4"/>
    <property type="match status" value="1"/>
</dbReference>
<dbReference type="EMBL" id="JAEMUK010000078">
    <property type="protein sequence ID" value="MBJ7544251.1"/>
    <property type="molecule type" value="Genomic_DNA"/>
</dbReference>
<organism evidence="3 4">
    <name type="scientific">Rhodomicrobium udaipurense</name>
    <dbReference type="NCBI Taxonomy" id="1202716"/>
    <lineage>
        <taxon>Bacteria</taxon>
        <taxon>Pseudomonadati</taxon>
        <taxon>Pseudomonadota</taxon>
        <taxon>Alphaproteobacteria</taxon>
        <taxon>Hyphomicrobiales</taxon>
        <taxon>Hyphomicrobiaceae</taxon>
        <taxon>Rhodomicrobium</taxon>
    </lineage>
</organism>
<dbReference type="SUPFAM" id="SSF55174">
    <property type="entry name" value="Alpha-L RNA-binding motif"/>
    <property type="match status" value="1"/>
</dbReference>
<keyword evidence="1" id="KW-0694">RNA-binding</keyword>
<protein>
    <submittedName>
        <fullName evidence="3">RNA-binding S4 domain-containing protein</fullName>
    </submittedName>
</protein>
<dbReference type="Gene3D" id="3.10.290.10">
    <property type="entry name" value="RNA-binding S4 domain"/>
    <property type="match status" value="1"/>
</dbReference>
<comment type="caution">
    <text evidence="3">The sequence shown here is derived from an EMBL/GenBank/DDBJ whole genome shotgun (WGS) entry which is preliminary data.</text>
</comment>
<proteinExistence type="predicted"/>
<dbReference type="InterPro" id="IPR002942">
    <property type="entry name" value="S4_RNA-bd"/>
</dbReference>